<proteinExistence type="predicted"/>
<feature type="transmembrane region" description="Helical" evidence="2">
    <location>
        <begin position="150"/>
        <end position="176"/>
    </location>
</feature>
<evidence type="ECO:0000256" key="2">
    <source>
        <dbReference type="SAM" id="Phobius"/>
    </source>
</evidence>
<feature type="transmembrane region" description="Helical" evidence="2">
    <location>
        <begin position="319"/>
        <end position="338"/>
    </location>
</feature>
<feature type="transmembrane region" description="Helical" evidence="2">
    <location>
        <begin position="182"/>
        <end position="202"/>
    </location>
</feature>
<evidence type="ECO:0000313" key="3">
    <source>
        <dbReference type="EMBL" id="AKG44275.1"/>
    </source>
</evidence>
<evidence type="ECO:0000313" key="4">
    <source>
        <dbReference type="Proteomes" id="UP000034034"/>
    </source>
</evidence>
<feature type="transmembrane region" description="Helical" evidence="2">
    <location>
        <begin position="485"/>
        <end position="508"/>
    </location>
</feature>
<dbReference type="KEGG" id="sxi:SXIM_28910"/>
<gene>
    <name evidence="3" type="ORF">SXIM_28910</name>
</gene>
<dbReference type="STRING" id="408015.SXIM_28910"/>
<feature type="transmembrane region" description="Helical" evidence="2">
    <location>
        <begin position="45"/>
        <end position="63"/>
    </location>
</feature>
<protein>
    <submittedName>
        <fullName evidence="3">Abc transporter permease</fullName>
    </submittedName>
</protein>
<organism evidence="3 4">
    <name type="scientific">Streptomyces xiamenensis</name>
    <dbReference type="NCBI Taxonomy" id="408015"/>
    <lineage>
        <taxon>Bacteria</taxon>
        <taxon>Bacillati</taxon>
        <taxon>Actinomycetota</taxon>
        <taxon>Actinomycetes</taxon>
        <taxon>Kitasatosporales</taxon>
        <taxon>Streptomycetaceae</taxon>
        <taxon>Streptomyces</taxon>
    </lineage>
</organism>
<feature type="transmembrane region" description="Helical" evidence="2">
    <location>
        <begin position="209"/>
        <end position="227"/>
    </location>
</feature>
<dbReference type="AlphaFoldDB" id="A0A0F7FWF8"/>
<reference evidence="3" key="1">
    <citation type="submission" date="2019-08" db="EMBL/GenBank/DDBJ databases">
        <title>Complete genome sequence of a mangrove-derived Streptomyces xiamenensis.</title>
        <authorList>
            <person name="Xu J."/>
        </authorList>
    </citation>
    <scope>NUCLEOTIDE SEQUENCE</scope>
    <source>
        <strain evidence="3">318</strain>
    </source>
</reference>
<keyword evidence="2" id="KW-0812">Transmembrane</keyword>
<feature type="compositionally biased region" description="Low complexity" evidence="1">
    <location>
        <begin position="1"/>
        <end position="13"/>
    </location>
</feature>
<evidence type="ECO:0000256" key="1">
    <source>
        <dbReference type="SAM" id="MobiDB-lite"/>
    </source>
</evidence>
<keyword evidence="2" id="KW-1133">Transmembrane helix</keyword>
<feature type="region of interest" description="Disordered" evidence="1">
    <location>
        <begin position="1"/>
        <end position="23"/>
    </location>
</feature>
<sequence length="559" mass="56468">MTAATTAAPGTAPLPRPARDDAPAGALTGTGVLLRFALRRDRVRLPVWIGALVLGTASSLASFESTYADAADRQAVADTLGSPAGLAMTGPARYLEGDYGFGAMLGHQMLGFVLVVVGLMSVLTVVRHTRAEEESGRAELLRAGVLGRHAQLAAALVLAALANVLLGLGVTAAVVGQGAEGALLYGAAHTATGLVFAALAAVAVQITPYARGASGLGLAAIGVAYALRAVGDVGGDGGSSALSWLSPIGWAQRTYVFAGDHWWPLLLSVALAAAGTWGAFALSVRRDVGAGLRAQRLGSPTGSAALGHPLGFALRLHRGVLVAFAAGLALLGVMYGSILGDVEKMIEDIEAVREQVARAGGATVAESFLSVVLIVPAIVAAVYVVMAALRPHAEESAGRAEPVLATGLSRTRWAGSHLLVALAGGTAVLAVGGLALGATGALSGSDGSLLWKTLGAALAYAPALWVTAGLAAVLYGWFPRVSAAAWIVPAYAFVCGYLGELIGFPSWLNDLSPFGHVPQLPAAALDGAAWLSLLTLTALAAALLALGLAGFGRRDLDTK</sequence>
<name>A0A0F7FWF8_9ACTN</name>
<dbReference type="RefSeq" id="WP_046724256.1">
    <property type="nucleotide sequence ID" value="NZ_CP009922.3"/>
</dbReference>
<dbReference type="EMBL" id="CP009922">
    <property type="protein sequence ID" value="AKG44275.1"/>
    <property type="molecule type" value="Genomic_DNA"/>
</dbReference>
<keyword evidence="2" id="KW-0472">Membrane</keyword>
<accession>A0A0F7FWF8</accession>
<dbReference type="HOGENOM" id="CLU_036785_2_0_11"/>
<feature type="transmembrane region" description="Helical" evidence="2">
    <location>
        <begin position="528"/>
        <end position="551"/>
    </location>
</feature>
<feature type="transmembrane region" description="Helical" evidence="2">
    <location>
        <begin position="109"/>
        <end position="129"/>
    </location>
</feature>
<feature type="transmembrane region" description="Helical" evidence="2">
    <location>
        <begin position="458"/>
        <end position="478"/>
    </location>
</feature>
<dbReference type="PATRIC" id="fig|408015.6.peg.2928"/>
<dbReference type="Proteomes" id="UP000034034">
    <property type="component" value="Chromosome"/>
</dbReference>
<keyword evidence="4" id="KW-1185">Reference proteome</keyword>
<feature type="transmembrane region" description="Helical" evidence="2">
    <location>
        <begin position="418"/>
        <end position="438"/>
    </location>
</feature>
<feature type="transmembrane region" description="Helical" evidence="2">
    <location>
        <begin position="262"/>
        <end position="284"/>
    </location>
</feature>
<feature type="transmembrane region" description="Helical" evidence="2">
    <location>
        <begin position="368"/>
        <end position="389"/>
    </location>
</feature>